<dbReference type="Proteomes" id="UP000283832">
    <property type="component" value="Unassembled WGS sequence"/>
</dbReference>
<keyword evidence="5" id="KW-1185">Reference proteome</keyword>
<keyword evidence="1" id="KW-0808">Transferase</keyword>
<dbReference type="EMBL" id="QXEC01000003">
    <property type="protein sequence ID" value="RIV40322.1"/>
    <property type="molecule type" value="Genomic_DNA"/>
</dbReference>
<evidence type="ECO:0000259" key="3">
    <source>
        <dbReference type="Pfam" id="PF08541"/>
    </source>
</evidence>
<gene>
    <name evidence="4" type="ORF">D2L64_05640</name>
</gene>
<keyword evidence="2" id="KW-0012">Acyltransferase</keyword>
<comment type="caution">
    <text evidence="4">The sequence shown here is derived from an EMBL/GenBank/DDBJ whole genome shotgun (WGS) entry which is preliminary data.</text>
</comment>
<evidence type="ECO:0000256" key="2">
    <source>
        <dbReference type="ARBA" id="ARBA00023315"/>
    </source>
</evidence>
<dbReference type="Gene3D" id="3.40.47.10">
    <property type="match status" value="2"/>
</dbReference>
<dbReference type="RefSeq" id="WP_119573616.1">
    <property type="nucleotide sequence ID" value="NZ_QXEC01000003.1"/>
</dbReference>
<dbReference type="InterPro" id="IPR016039">
    <property type="entry name" value="Thiolase-like"/>
</dbReference>
<organism evidence="4 5">
    <name type="scientific">Micromonospora radicis</name>
    <dbReference type="NCBI Taxonomy" id="1894971"/>
    <lineage>
        <taxon>Bacteria</taxon>
        <taxon>Bacillati</taxon>
        <taxon>Actinomycetota</taxon>
        <taxon>Actinomycetes</taxon>
        <taxon>Micromonosporales</taxon>
        <taxon>Micromonosporaceae</taxon>
        <taxon>Micromonospora</taxon>
    </lineage>
</organism>
<protein>
    <submittedName>
        <fullName evidence="4">3-oxoacyl-ACP synthase</fullName>
    </submittedName>
</protein>
<dbReference type="SUPFAM" id="SSF53901">
    <property type="entry name" value="Thiolase-like"/>
    <property type="match status" value="1"/>
</dbReference>
<dbReference type="Pfam" id="PF08541">
    <property type="entry name" value="ACP_syn_III_C"/>
    <property type="match status" value="1"/>
</dbReference>
<accession>A0A418MYN5</accession>
<name>A0A418MYN5_9ACTN</name>
<proteinExistence type="predicted"/>
<sequence>MTSIEAVHTYLPPNRVPVGDCLADYGFSAAQIRMHERFYGFREVRLDPQGSLADLLVSGGAGLAELAGREHLVRYVLHARTMPVVAPYPVNPVREAARRLGLAHATTFTVSQHACASGLLAVDLAGTLLADDPDPAALALVLTGEKAFTASAQVISGTGVMGEGCSAVLVSAHGRRDRVLSYAAGTYGRFSAGPWMSEPDAAAFRDDYPVMVAEVVRAAVEESGLDLDQIGTILPHNVNRLSWLRVLRLLNIRSAERLVLDNLPHTGHCFAADSFAAYQLACEQGRLAPGDPYLMTSVGLGATVSAMVLVH</sequence>
<feature type="domain" description="Beta-ketoacyl-[acyl-carrier-protein] synthase III C-terminal" evidence="3">
    <location>
        <begin position="221"/>
        <end position="309"/>
    </location>
</feature>
<dbReference type="OrthoDB" id="2636646at2"/>
<dbReference type="PANTHER" id="PTHR34069">
    <property type="entry name" value="3-OXOACYL-[ACYL-CARRIER-PROTEIN] SYNTHASE 3"/>
    <property type="match status" value="1"/>
</dbReference>
<evidence type="ECO:0000313" key="5">
    <source>
        <dbReference type="Proteomes" id="UP000283832"/>
    </source>
</evidence>
<dbReference type="PANTHER" id="PTHR34069:SF2">
    <property type="entry name" value="BETA-KETOACYL-[ACYL-CARRIER-PROTEIN] SYNTHASE III"/>
    <property type="match status" value="1"/>
</dbReference>
<dbReference type="InterPro" id="IPR013747">
    <property type="entry name" value="ACP_syn_III_C"/>
</dbReference>
<evidence type="ECO:0000256" key="1">
    <source>
        <dbReference type="ARBA" id="ARBA00022679"/>
    </source>
</evidence>
<reference evidence="4 5" key="1">
    <citation type="submission" date="2018-08" db="EMBL/GenBank/DDBJ databases">
        <title>Jishengella sp. nov., isolated from a root of Azadirachta indica A. Juss. var. siamensis Valenton.</title>
        <authorList>
            <person name="Kuncharoen N."/>
            <person name="Tanasupawat S."/>
            <person name="Kudo T."/>
            <person name="Ohkuma M."/>
        </authorList>
    </citation>
    <scope>NUCLEOTIDE SEQUENCE [LARGE SCALE GENOMIC DNA]</scope>
    <source>
        <strain evidence="4 5">AZ1-13</strain>
    </source>
</reference>
<dbReference type="GO" id="GO:0044550">
    <property type="term" value="P:secondary metabolite biosynthetic process"/>
    <property type="evidence" value="ECO:0007669"/>
    <property type="project" value="TreeGrafter"/>
</dbReference>
<dbReference type="GO" id="GO:0016746">
    <property type="term" value="F:acyltransferase activity"/>
    <property type="evidence" value="ECO:0007669"/>
    <property type="project" value="UniProtKB-KW"/>
</dbReference>
<dbReference type="AlphaFoldDB" id="A0A418MYN5"/>
<evidence type="ECO:0000313" key="4">
    <source>
        <dbReference type="EMBL" id="RIV40322.1"/>
    </source>
</evidence>